<sequence>MEDWMPDDHDIDILVDIDNAITSKGEATKQPDAEGRTISPQCGPPQEDFASDEDSSDGEDNLELALEQSQNDSDVVKRLRHRLISRRSRHKKKRELVDLAETVYALERQYHALQSSFPSLHTADTSTLAKQSQYRNLLQLADQLRVENNTLQRAIDKLSAFASSVQASTAAADTWTLDNIHSMTVCDFAAFRPLSVDQCHDKLARMLREMSAFDVPSTATTYNNFIDGWTDRRDVAATRLVMKSSKSIPASSVDGLLDRTWHMLTHASRLQHVLPFLRKLDVLQALPPSPLYNHAVIVRRDFQFRRQPRQLRRVHYTTLLVVWHKSTESRHRLTSQTIDQPVTEQALGDGETWMNECLQLEIQPVVGADASVAHISVQGWQIHARPCDAQAALVSTLQALLTWDRAVLPPC</sequence>
<feature type="compositionally biased region" description="Basic and acidic residues" evidence="1">
    <location>
        <begin position="26"/>
        <end position="35"/>
    </location>
</feature>
<dbReference type="RefSeq" id="XP_008868135.1">
    <property type="nucleotide sequence ID" value="XM_008869913.1"/>
</dbReference>
<dbReference type="GeneID" id="20082300"/>
<gene>
    <name evidence="2" type="ORF">H310_05250</name>
</gene>
<dbReference type="AlphaFoldDB" id="A0A024U8J2"/>
<name>A0A024U8J2_9STRA</name>
<evidence type="ECO:0000313" key="2">
    <source>
        <dbReference type="EMBL" id="ETW02751.1"/>
    </source>
</evidence>
<feature type="region of interest" description="Disordered" evidence="1">
    <location>
        <begin position="22"/>
        <end position="61"/>
    </location>
</feature>
<dbReference type="OrthoDB" id="63702at2759"/>
<accession>A0A024U8J2</accession>
<dbReference type="eggNOG" id="ENOG502S743">
    <property type="taxonomic scope" value="Eukaryota"/>
</dbReference>
<organism evidence="2">
    <name type="scientific">Aphanomyces invadans</name>
    <dbReference type="NCBI Taxonomy" id="157072"/>
    <lineage>
        <taxon>Eukaryota</taxon>
        <taxon>Sar</taxon>
        <taxon>Stramenopiles</taxon>
        <taxon>Oomycota</taxon>
        <taxon>Saprolegniomycetes</taxon>
        <taxon>Saprolegniales</taxon>
        <taxon>Verrucalvaceae</taxon>
        <taxon>Aphanomyces</taxon>
    </lineage>
</organism>
<dbReference type="VEuPathDB" id="FungiDB:H310_05250"/>
<reference evidence="2" key="1">
    <citation type="submission" date="2013-12" db="EMBL/GenBank/DDBJ databases">
        <title>The Genome Sequence of Aphanomyces invadans NJM9701.</title>
        <authorList>
            <consortium name="The Broad Institute Genomics Platform"/>
            <person name="Russ C."/>
            <person name="Tyler B."/>
            <person name="van West P."/>
            <person name="Dieguez-Uribeondo J."/>
            <person name="Young S.K."/>
            <person name="Zeng Q."/>
            <person name="Gargeya S."/>
            <person name="Fitzgerald M."/>
            <person name="Abouelleil A."/>
            <person name="Alvarado L."/>
            <person name="Chapman S.B."/>
            <person name="Gainer-Dewar J."/>
            <person name="Goldberg J."/>
            <person name="Griggs A."/>
            <person name="Gujja S."/>
            <person name="Hansen M."/>
            <person name="Howarth C."/>
            <person name="Imamovic A."/>
            <person name="Ireland A."/>
            <person name="Larimer J."/>
            <person name="McCowan C."/>
            <person name="Murphy C."/>
            <person name="Pearson M."/>
            <person name="Poon T.W."/>
            <person name="Priest M."/>
            <person name="Roberts A."/>
            <person name="Saif S."/>
            <person name="Shea T."/>
            <person name="Sykes S."/>
            <person name="Wortman J."/>
            <person name="Nusbaum C."/>
            <person name="Birren B."/>
        </authorList>
    </citation>
    <scope>NUCLEOTIDE SEQUENCE [LARGE SCALE GENOMIC DNA]</scope>
    <source>
        <strain evidence="2">NJM9701</strain>
    </source>
</reference>
<protein>
    <recommendedName>
        <fullName evidence="3">BZIP domain-containing protein</fullName>
    </recommendedName>
</protein>
<dbReference type="CDD" id="cd14686">
    <property type="entry name" value="bZIP"/>
    <property type="match status" value="1"/>
</dbReference>
<proteinExistence type="predicted"/>
<dbReference type="EMBL" id="KI913960">
    <property type="protein sequence ID" value="ETW02751.1"/>
    <property type="molecule type" value="Genomic_DNA"/>
</dbReference>
<feature type="compositionally biased region" description="Acidic residues" evidence="1">
    <location>
        <begin position="49"/>
        <end position="61"/>
    </location>
</feature>
<evidence type="ECO:0000256" key="1">
    <source>
        <dbReference type="SAM" id="MobiDB-lite"/>
    </source>
</evidence>
<evidence type="ECO:0008006" key="3">
    <source>
        <dbReference type="Google" id="ProtNLM"/>
    </source>
</evidence>